<sequence>MGAMKKLVEKIETKQKERAKELPGELKSVVREAFKDIRGTLNEVFFGQPEHPSEPGTPLNPTQQMVTRDIDGKEKGGVDLER</sequence>
<dbReference type="Proteomes" id="UP000324233">
    <property type="component" value="Chromosome"/>
</dbReference>
<feature type="compositionally biased region" description="Basic and acidic residues" evidence="1">
    <location>
        <begin position="68"/>
        <end position="82"/>
    </location>
</feature>
<evidence type="ECO:0000313" key="3">
    <source>
        <dbReference type="Proteomes" id="UP000324233"/>
    </source>
</evidence>
<gene>
    <name evidence="2" type="ORF">OJF2_51820</name>
</gene>
<evidence type="ECO:0000313" key="2">
    <source>
        <dbReference type="EMBL" id="QEH36598.1"/>
    </source>
</evidence>
<reference evidence="2 3" key="1">
    <citation type="submission" date="2019-08" db="EMBL/GenBank/DDBJ databases">
        <title>Deep-cultivation of Planctomycetes and their phenomic and genomic characterization uncovers novel biology.</title>
        <authorList>
            <person name="Wiegand S."/>
            <person name="Jogler M."/>
            <person name="Boedeker C."/>
            <person name="Pinto D."/>
            <person name="Vollmers J."/>
            <person name="Rivas-Marin E."/>
            <person name="Kohn T."/>
            <person name="Peeters S.H."/>
            <person name="Heuer A."/>
            <person name="Rast P."/>
            <person name="Oberbeckmann S."/>
            <person name="Bunk B."/>
            <person name="Jeske O."/>
            <person name="Meyerdierks A."/>
            <person name="Storesund J.E."/>
            <person name="Kallscheuer N."/>
            <person name="Luecker S."/>
            <person name="Lage O.M."/>
            <person name="Pohl T."/>
            <person name="Merkel B.J."/>
            <person name="Hornburger P."/>
            <person name="Mueller R.-W."/>
            <person name="Bruemmer F."/>
            <person name="Labrenz M."/>
            <person name="Spormann A.M."/>
            <person name="Op den Camp H."/>
            <person name="Overmann J."/>
            <person name="Amann R."/>
            <person name="Jetten M.S.M."/>
            <person name="Mascher T."/>
            <person name="Medema M.H."/>
            <person name="Devos D.P."/>
            <person name="Kaster A.-K."/>
            <person name="Ovreas L."/>
            <person name="Rohde M."/>
            <person name="Galperin M.Y."/>
            <person name="Jogler C."/>
        </authorList>
    </citation>
    <scope>NUCLEOTIDE SEQUENCE [LARGE SCALE GENOMIC DNA]</scope>
    <source>
        <strain evidence="2 3">OJF2</strain>
    </source>
</reference>
<dbReference type="KEGG" id="agv:OJF2_51820"/>
<keyword evidence="3" id="KW-1185">Reference proteome</keyword>
<dbReference type="RefSeq" id="WP_148596267.1">
    <property type="nucleotide sequence ID" value="NZ_CP042997.1"/>
</dbReference>
<feature type="region of interest" description="Disordered" evidence="1">
    <location>
        <begin position="46"/>
        <end position="82"/>
    </location>
</feature>
<protein>
    <submittedName>
        <fullName evidence="2">Uncharacterized protein</fullName>
    </submittedName>
</protein>
<name>A0A5B9W7N8_9BACT</name>
<dbReference type="AlphaFoldDB" id="A0A5B9W7N8"/>
<evidence type="ECO:0000256" key="1">
    <source>
        <dbReference type="SAM" id="MobiDB-lite"/>
    </source>
</evidence>
<proteinExistence type="predicted"/>
<dbReference type="OrthoDB" id="292323at2"/>
<organism evidence="2 3">
    <name type="scientific">Aquisphaera giovannonii</name>
    <dbReference type="NCBI Taxonomy" id="406548"/>
    <lineage>
        <taxon>Bacteria</taxon>
        <taxon>Pseudomonadati</taxon>
        <taxon>Planctomycetota</taxon>
        <taxon>Planctomycetia</taxon>
        <taxon>Isosphaerales</taxon>
        <taxon>Isosphaeraceae</taxon>
        <taxon>Aquisphaera</taxon>
    </lineage>
</organism>
<dbReference type="EMBL" id="CP042997">
    <property type="protein sequence ID" value="QEH36598.1"/>
    <property type="molecule type" value="Genomic_DNA"/>
</dbReference>
<accession>A0A5B9W7N8</accession>